<feature type="compositionally biased region" description="Polar residues" evidence="1">
    <location>
        <begin position="1"/>
        <end position="18"/>
    </location>
</feature>
<proteinExistence type="predicted"/>
<protein>
    <submittedName>
        <fullName evidence="2">Uncharacterized protein</fullName>
    </submittedName>
</protein>
<keyword evidence="3" id="KW-1185">Reference proteome</keyword>
<dbReference type="EMBL" id="RSCD01000001">
    <property type="protein sequence ID" value="RSH95583.1"/>
    <property type="molecule type" value="Genomic_DNA"/>
</dbReference>
<name>A0A427YWR4_9TREE</name>
<evidence type="ECO:0000313" key="3">
    <source>
        <dbReference type="Proteomes" id="UP000279259"/>
    </source>
</evidence>
<gene>
    <name evidence="2" type="ORF">EHS25_000675</name>
</gene>
<sequence length="193" mass="20644">MSETNRTNSGSGPATSAPDSRPRDIASILSGHQSRLEAVFRHLGMRATPESKGSSRFYVELHPIEPMEDGTDSNANTSEASELCSRIQQRMISRGGVEFSKSNAQDGFSLEMSLFSQRHGDPVVRENASKVSALIVSLGCLDLAVEKDDNGQLFVVTSASATGQAREQSQKLLAKLTGADPTPTSVSEDETAK</sequence>
<organism evidence="2 3">
    <name type="scientific">Saitozyma podzolica</name>
    <dbReference type="NCBI Taxonomy" id="1890683"/>
    <lineage>
        <taxon>Eukaryota</taxon>
        <taxon>Fungi</taxon>
        <taxon>Dikarya</taxon>
        <taxon>Basidiomycota</taxon>
        <taxon>Agaricomycotina</taxon>
        <taxon>Tremellomycetes</taxon>
        <taxon>Tremellales</taxon>
        <taxon>Trimorphomycetaceae</taxon>
        <taxon>Saitozyma</taxon>
    </lineage>
</organism>
<evidence type="ECO:0000313" key="2">
    <source>
        <dbReference type="EMBL" id="RSH95583.1"/>
    </source>
</evidence>
<feature type="region of interest" description="Disordered" evidence="1">
    <location>
        <begin position="1"/>
        <end position="24"/>
    </location>
</feature>
<accession>A0A427YWR4</accession>
<comment type="caution">
    <text evidence="2">The sequence shown here is derived from an EMBL/GenBank/DDBJ whole genome shotgun (WGS) entry which is preliminary data.</text>
</comment>
<dbReference type="Proteomes" id="UP000279259">
    <property type="component" value="Unassembled WGS sequence"/>
</dbReference>
<reference evidence="2 3" key="1">
    <citation type="submission" date="2018-11" db="EMBL/GenBank/DDBJ databases">
        <title>Genome sequence of Saitozyma podzolica DSM 27192.</title>
        <authorList>
            <person name="Aliyu H."/>
            <person name="Gorte O."/>
            <person name="Ochsenreither K."/>
        </authorList>
    </citation>
    <scope>NUCLEOTIDE SEQUENCE [LARGE SCALE GENOMIC DNA]</scope>
    <source>
        <strain evidence="2 3">DSM 27192</strain>
    </source>
</reference>
<dbReference type="AlphaFoldDB" id="A0A427YWR4"/>
<dbReference type="OrthoDB" id="10302775at2759"/>
<evidence type="ECO:0000256" key="1">
    <source>
        <dbReference type="SAM" id="MobiDB-lite"/>
    </source>
</evidence>